<comment type="caution">
    <text evidence="1">The sequence shown here is derived from an EMBL/GenBank/DDBJ whole genome shotgun (WGS) entry which is preliminary data.</text>
</comment>
<protein>
    <submittedName>
        <fullName evidence="1">Uncharacterized protein</fullName>
    </submittedName>
</protein>
<reference evidence="1" key="1">
    <citation type="journal article" date="2020" name="Stud. Mycol.">
        <title>101 Dothideomycetes genomes: a test case for predicting lifestyles and emergence of pathogens.</title>
        <authorList>
            <person name="Haridas S."/>
            <person name="Albert R."/>
            <person name="Binder M."/>
            <person name="Bloem J."/>
            <person name="Labutti K."/>
            <person name="Salamov A."/>
            <person name="Andreopoulos B."/>
            <person name="Baker S."/>
            <person name="Barry K."/>
            <person name="Bills G."/>
            <person name="Bluhm B."/>
            <person name="Cannon C."/>
            <person name="Castanera R."/>
            <person name="Culley D."/>
            <person name="Daum C."/>
            <person name="Ezra D."/>
            <person name="Gonzalez J."/>
            <person name="Henrissat B."/>
            <person name="Kuo A."/>
            <person name="Liang C."/>
            <person name="Lipzen A."/>
            <person name="Lutzoni F."/>
            <person name="Magnuson J."/>
            <person name="Mondo S."/>
            <person name="Nolan M."/>
            <person name="Ohm R."/>
            <person name="Pangilinan J."/>
            <person name="Park H.-J."/>
            <person name="Ramirez L."/>
            <person name="Alfaro M."/>
            <person name="Sun H."/>
            <person name="Tritt A."/>
            <person name="Yoshinaga Y."/>
            <person name="Zwiers L.-H."/>
            <person name="Turgeon B."/>
            <person name="Goodwin S."/>
            <person name="Spatafora J."/>
            <person name="Crous P."/>
            <person name="Grigoriev I."/>
        </authorList>
    </citation>
    <scope>NUCLEOTIDE SEQUENCE</scope>
    <source>
        <strain evidence="1">CBS 130266</strain>
    </source>
</reference>
<sequence>MSTQTSIAANSSFPEYLKTLDKYDEQYYDDRHEASMIIWRNVLSSPFPYDQGFWISCRRHARPTFARFDINLRKKSVPAGGTSNQSIILILVRSPHDSNQAAAILLDIAHHLPNTLGAEVDQVAIACGLEIRLFHYPKPQPGEASHPKGILVRCNSFGQSIDVEGEGRPGLYKKWDSTMYQPMEGKTGSALEWSVSGKVANGERVIYNLRDKGDRKRVDAFLEGREGMEIKVGKDKE</sequence>
<keyword evidence="2" id="KW-1185">Reference proteome</keyword>
<organism evidence="1 2">
    <name type="scientific">Tothia fuscella</name>
    <dbReference type="NCBI Taxonomy" id="1048955"/>
    <lineage>
        <taxon>Eukaryota</taxon>
        <taxon>Fungi</taxon>
        <taxon>Dikarya</taxon>
        <taxon>Ascomycota</taxon>
        <taxon>Pezizomycotina</taxon>
        <taxon>Dothideomycetes</taxon>
        <taxon>Pleosporomycetidae</taxon>
        <taxon>Venturiales</taxon>
        <taxon>Cylindrosympodiaceae</taxon>
        <taxon>Tothia</taxon>
    </lineage>
</organism>
<dbReference type="Proteomes" id="UP000800235">
    <property type="component" value="Unassembled WGS sequence"/>
</dbReference>
<proteinExistence type="predicted"/>
<evidence type="ECO:0000313" key="1">
    <source>
        <dbReference type="EMBL" id="KAF2419908.1"/>
    </source>
</evidence>
<gene>
    <name evidence="1" type="ORF">EJ08DRAFT_665824</name>
</gene>
<dbReference type="AlphaFoldDB" id="A0A9P4TSZ1"/>
<name>A0A9P4TSZ1_9PEZI</name>
<dbReference type="EMBL" id="MU007115">
    <property type="protein sequence ID" value="KAF2419908.1"/>
    <property type="molecule type" value="Genomic_DNA"/>
</dbReference>
<accession>A0A9P4TSZ1</accession>
<evidence type="ECO:0000313" key="2">
    <source>
        <dbReference type="Proteomes" id="UP000800235"/>
    </source>
</evidence>